<dbReference type="PANTHER" id="PTHR34322">
    <property type="entry name" value="TRANSPOSASE, Y1_TNP DOMAIN-CONTAINING"/>
    <property type="match status" value="1"/>
</dbReference>
<gene>
    <name evidence="2" type="ORF">C7S18_22135</name>
</gene>
<feature type="transmembrane region" description="Helical" evidence="1">
    <location>
        <begin position="23"/>
        <end position="40"/>
    </location>
</feature>
<accession>A0A2P1PXY3</accession>
<dbReference type="GO" id="GO:0003677">
    <property type="term" value="F:DNA binding"/>
    <property type="evidence" value="ECO:0007669"/>
    <property type="project" value="InterPro"/>
</dbReference>
<dbReference type="PANTHER" id="PTHR34322:SF2">
    <property type="entry name" value="TRANSPOSASE IS200-LIKE DOMAIN-CONTAINING PROTEIN"/>
    <property type="match status" value="1"/>
</dbReference>
<reference evidence="2 3" key="1">
    <citation type="submission" date="2018-03" db="EMBL/GenBank/DDBJ databases">
        <title>Ahniella affigens gen. nov., sp. nov., a gammaproteobacterium isolated from sandy soil near a stream.</title>
        <authorList>
            <person name="Ko Y."/>
            <person name="Kim J.-H."/>
        </authorList>
    </citation>
    <scope>NUCLEOTIDE SEQUENCE [LARGE SCALE GENOMIC DNA]</scope>
    <source>
        <strain evidence="2 3">D13</strain>
    </source>
</reference>
<proteinExistence type="predicted"/>
<keyword evidence="1" id="KW-1133">Transmembrane helix</keyword>
<dbReference type="AlphaFoldDB" id="A0A2P1PXY3"/>
<protein>
    <recommendedName>
        <fullName evidence="4">Transposase</fullName>
    </recommendedName>
</protein>
<name>A0A2P1PXY3_9GAMM</name>
<dbReference type="GO" id="GO:0004803">
    <property type="term" value="F:transposase activity"/>
    <property type="evidence" value="ECO:0007669"/>
    <property type="project" value="InterPro"/>
</dbReference>
<keyword evidence="1" id="KW-0812">Transmembrane</keyword>
<sequence length="66" mass="7530">MRGVDSLTGINYEHRREWVENRLFMLAEVYSVLIYAYAVMSNHLHVVLKTDASAAAGWSDEEVASR</sequence>
<keyword evidence="1" id="KW-0472">Membrane</keyword>
<reference evidence="2 3" key="2">
    <citation type="submission" date="2018-03" db="EMBL/GenBank/DDBJ databases">
        <authorList>
            <person name="Keele B.F."/>
        </authorList>
    </citation>
    <scope>NUCLEOTIDE SEQUENCE [LARGE SCALE GENOMIC DNA]</scope>
    <source>
        <strain evidence="2 3">D13</strain>
    </source>
</reference>
<dbReference type="SUPFAM" id="SSF143422">
    <property type="entry name" value="Transposase IS200-like"/>
    <property type="match status" value="1"/>
</dbReference>
<evidence type="ECO:0000313" key="2">
    <source>
        <dbReference type="EMBL" id="AVP99707.1"/>
    </source>
</evidence>
<dbReference type="Proteomes" id="UP000241074">
    <property type="component" value="Chromosome"/>
</dbReference>
<dbReference type="GO" id="GO:0006313">
    <property type="term" value="P:DNA transposition"/>
    <property type="evidence" value="ECO:0007669"/>
    <property type="project" value="InterPro"/>
</dbReference>
<evidence type="ECO:0000313" key="3">
    <source>
        <dbReference type="Proteomes" id="UP000241074"/>
    </source>
</evidence>
<dbReference type="EMBL" id="CP027860">
    <property type="protein sequence ID" value="AVP99707.1"/>
    <property type="molecule type" value="Genomic_DNA"/>
</dbReference>
<dbReference type="KEGG" id="xba:C7S18_22135"/>
<keyword evidence="3" id="KW-1185">Reference proteome</keyword>
<dbReference type="InterPro" id="IPR036515">
    <property type="entry name" value="Transposase_17_sf"/>
</dbReference>
<evidence type="ECO:0000256" key="1">
    <source>
        <dbReference type="SAM" id="Phobius"/>
    </source>
</evidence>
<evidence type="ECO:0008006" key="4">
    <source>
        <dbReference type="Google" id="ProtNLM"/>
    </source>
</evidence>
<organism evidence="2 3">
    <name type="scientific">Ahniella affigens</name>
    <dbReference type="NCBI Taxonomy" id="2021234"/>
    <lineage>
        <taxon>Bacteria</taxon>
        <taxon>Pseudomonadati</taxon>
        <taxon>Pseudomonadota</taxon>
        <taxon>Gammaproteobacteria</taxon>
        <taxon>Lysobacterales</taxon>
        <taxon>Rhodanobacteraceae</taxon>
        <taxon>Ahniella</taxon>
    </lineage>
</organism>
<dbReference type="Gene3D" id="3.30.70.1290">
    <property type="entry name" value="Transposase IS200-like"/>
    <property type="match status" value="1"/>
</dbReference>